<evidence type="ECO:0000313" key="2">
    <source>
        <dbReference type="EMBL" id="RIB17187.1"/>
    </source>
</evidence>
<dbReference type="Proteomes" id="UP000266673">
    <property type="component" value="Unassembled WGS sequence"/>
</dbReference>
<comment type="caution">
    <text evidence="2">The sequence shown here is derived from an EMBL/GenBank/DDBJ whole genome shotgun (WGS) entry which is preliminary data.</text>
</comment>
<proteinExistence type="predicted"/>
<evidence type="ECO:0000256" key="1">
    <source>
        <dbReference type="SAM" id="Phobius"/>
    </source>
</evidence>
<keyword evidence="1" id="KW-0812">Transmembrane</keyword>
<evidence type="ECO:0000313" key="3">
    <source>
        <dbReference type="Proteomes" id="UP000266673"/>
    </source>
</evidence>
<dbReference type="EMBL" id="QKWP01000624">
    <property type="protein sequence ID" value="RIB17187.1"/>
    <property type="molecule type" value="Genomic_DNA"/>
</dbReference>
<feature type="transmembrane region" description="Helical" evidence="1">
    <location>
        <begin position="37"/>
        <end position="57"/>
    </location>
</feature>
<organism evidence="2 3">
    <name type="scientific">Gigaspora rosea</name>
    <dbReference type="NCBI Taxonomy" id="44941"/>
    <lineage>
        <taxon>Eukaryota</taxon>
        <taxon>Fungi</taxon>
        <taxon>Fungi incertae sedis</taxon>
        <taxon>Mucoromycota</taxon>
        <taxon>Glomeromycotina</taxon>
        <taxon>Glomeromycetes</taxon>
        <taxon>Diversisporales</taxon>
        <taxon>Gigasporaceae</taxon>
        <taxon>Gigaspora</taxon>
    </lineage>
</organism>
<name>A0A397V753_9GLOM</name>
<keyword evidence="1" id="KW-0472">Membrane</keyword>
<keyword evidence="1" id="KW-1133">Transmembrane helix</keyword>
<keyword evidence="3" id="KW-1185">Reference proteome</keyword>
<feature type="transmembrane region" description="Helical" evidence="1">
    <location>
        <begin position="6"/>
        <end position="25"/>
    </location>
</feature>
<protein>
    <submittedName>
        <fullName evidence="2">Uncharacterized protein</fullName>
    </submittedName>
</protein>
<dbReference type="AlphaFoldDB" id="A0A397V753"/>
<gene>
    <name evidence="2" type="ORF">C2G38_2088893</name>
</gene>
<sequence length="59" mass="7283">MESLNSFVHGFIDYVIWYLIVDLLTSQFQIRDRSQELYLWKFYFIFMFTGILFFIHACD</sequence>
<accession>A0A397V753</accession>
<reference evidence="2 3" key="1">
    <citation type="submission" date="2018-06" db="EMBL/GenBank/DDBJ databases">
        <title>Comparative genomics reveals the genomic features of Rhizophagus irregularis, R. cerebriforme, R. diaphanum and Gigaspora rosea, and their symbiotic lifestyle signature.</title>
        <authorList>
            <person name="Morin E."/>
            <person name="San Clemente H."/>
            <person name="Chen E.C.H."/>
            <person name="De La Providencia I."/>
            <person name="Hainaut M."/>
            <person name="Kuo A."/>
            <person name="Kohler A."/>
            <person name="Murat C."/>
            <person name="Tang N."/>
            <person name="Roy S."/>
            <person name="Loubradou J."/>
            <person name="Henrissat B."/>
            <person name="Grigoriev I.V."/>
            <person name="Corradi N."/>
            <person name="Roux C."/>
            <person name="Martin F.M."/>
        </authorList>
    </citation>
    <scope>NUCLEOTIDE SEQUENCE [LARGE SCALE GENOMIC DNA]</scope>
    <source>
        <strain evidence="2 3">DAOM 194757</strain>
    </source>
</reference>